<proteinExistence type="predicted"/>
<evidence type="ECO:0000313" key="1">
    <source>
        <dbReference type="EMBL" id="KKM83060.1"/>
    </source>
</evidence>
<organism evidence="1">
    <name type="scientific">marine sediment metagenome</name>
    <dbReference type="NCBI Taxonomy" id="412755"/>
    <lineage>
        <taxon>unclassified sequences</taxon>
        <taxon>metagenomes</taxon>
        <taxon>ecological metagenomes</taxon>
    </lineage>
</organism>
<accession>A0A0F9N2P5</accession>
<comment type="caution">
    <text evidence="1">The sequence shown here is derived from an EMBL/GenBank/DDBJ whole genome shotgun (WGS) entry which is preliminary data.</text>
</comment>
<name>A0A0F9N2P5_9ZZZZ</name>
<reference evidence="1" key="1">
    <citation type="journal article" date="2015" name="Nature">
        <title>Complex archaea that bridge the gap between prokaryotes and eukaryotes.</title>
        <authorList>
            <person name="Spang A."/>
            <person name="Saw J.H."/>
            <person name="Jorgensen S.L."/>
            <person name="Zaremba-Niedzwiedzka K."/>
            <person name="Martijn J."/>
            <person name="Lind A.E."/>
            <person name="van Eijk R."/>
            <person name="Schleper C."/>
            <person name="Guy L."/>
            <person name="Ettema T.J."/>
        </authorList>
    </citation>
    <scope>NUCLEOTIDE SEQUENCE</scope>
</reference>
<dbReference type="EMBL" id="LAZR01007769">
    <property type="protein sequence ID" value="KKM83060.1"/>
    <property type="molecule type" value="Genomic_DNA"/>
</dbReference>
<gene>
    <name evidence="1" type="ORF">LCGC14_1313130</name>
</gene>
<protein>
    <submittedName>
        <fullName evidence="1">Uncharacterized protein</fullName>
    </submittedName>
</protein>
<dbReference type="AlphaFoldDB" id="A0A0F9N2P5"/>
<sequence length="32" mass="3670">MTREEKIQALINELGYTRKEAIAFLIDCGEIT</sequence>